<organism evidence="4 5">
    <name type="scientific">Naegleria lovaniensis</name>
    <name type="common">Amoeba</name>
    <dbReference type="NCBI Taxonomy" id="51637"/>
    <lineage>
        <taxon>Eukaryota</taxon>
        <taxon>Discoba</taxon>
        <taxon>Heterolobosea</taxon>
        <taxon>Tetramitia</taxon>
        <taxon>Eutetramitia</taxon>
        <taxon>Vahlkampfiidae</taxon>
        <taxon>Naegleria</taxon>
    </lineage>
</organism>
<dbReference type="GO" id="GO:0048471">
    <property type="term" value="C:perinuclear region of cytoplasm"/>
    <property type="evidence" value="ECO:0007669"/>
    <property type="project" value="TreeGrafter"/>
</dbReference>
<dbReference type="AlphaFoldDB" id="A0AA88GY75"/>
<dbReference type="InterPro" id="IPR001611">
    <property type="entry name" value="Leu-rich_rpt"/>
</dbReference>
<keyword evidence="1" id="KW-0343">GTPase activation</keyword>
<dbReference type="Gene3D" id="3.80.10.10">
    <property type="entry name" value="Ribonuclease Inhibitor"/>
    <property type="match status" value="2"/>
</dbReference>
<dbReference type="SMART" id="SM00368">
    <property type="entry name" value="LRR_RI"/>
    <property type="match status" value="5"/>
</dbReference>
<dbReference type="EMBL" id="PYSW02000008">
    <property type="protein sequence ID" value="KAG2389267.1"/>
    <property type="molecule type" value="Genomic_DNA"/>
</dbReference>
<gene>
    <name evidence="4" type="ORF">C9374_014667</name>
</gene>
<accession>A0AA88GY75</accession>
<keyword evidence="3" id="KW-0677">Repeat</keyword>
<dbReference type="RefSeq" id="XP_044553259.1">
    <property type="nucleotide sequence ID" value="XM_044690679.1"/>
</dbReference>
<evidence type="ECO:0008006" key="6">
    <source>
        <dbReference type="Google" id="ProtNLM"/>
    </source>
</evidence>
<dbReference type="GO" id="GO:0005829">
    <property type="term" value="C:cytosol"/>
    <property type="evidence" value="ECO:0007669"/>
    <property type="project" value="TreeGrafter"/>
</dbReference>
<dbReference type="Proteomes" id="UP000816034">
    <property type="component" value="Unassembled WGS sequence"/>
</dbReference>
<dbReference type="GO" id="GO:0005096">
    <property type="term" value="F:GTPase activator activity"/>
    <property type="evidence" value="ECO:0007669"/>
    <property type="project" value="UniProtKB-KW"/>
</dbReference>
<keyword evidence="5" id="KW-1185">Reference proteome</keyword>
<evidence type="ECO:0000313" key="4">
    <source>
        <dbReference type="EMBL" id="KAG2389267.1"/>
    </source>
</evidence>
<dbReference type="GeneID" id="68107120"/>
<dbReference type="SUPFAM" id="SSF52047">
    <property type="entry name" value="RNI-like"/>
    <property type="match status" value="2"/>
</dbReference>
<dbReference type="PANTHER" id="PTHR24113">
    <property type="entry name" value="RAN GTPASE-ACTIVATING PROTEIN 1"/>
    <property type="match status" value="1"/>
</dbReference>
<dbReference type="InterPro" id="IPR027038">
    <property type="entry name" value="RanGap"/>
</dbReference>
<evidence type="ECO:0000313" key="5">
    <source>
        <dbReference type="Proteomes" id="UP000816034"/>
    </source>
</evidence>
<dbReference type="GO" id="GO:0006913">
    <property type="term" value="P:nucleocytoplasmic transport"/>
    <property type="evidence" value="ECO:0007669"/>
    <property type="project" value="TreeGrafter"/>
</dbReference>
<dbReference type="Pfam" id="PF13516">
    <property type="entry name" value="LRR_6"/>
    <property type="match status" value="2"/>
</dbReference>
<protein>
    <recommendedName>
        <fullName evidence="6">F-box domain-containing protein</fullName>
    </recommendedName>
</protein>
<dbReference type="InterPro" id="IPR032675">
    <property type="entry name" value="LRR_dom_sf"/>
</dbReference>
<comment type="caution">
    <text evidence="4">The sequence shown here is derived from an EMBL/GenBank/DDBJ whole genome shotgun (WGS) entry which is preliminary data.</text>
</comment>
<sequence length="829" mass="95674">MKEEISLSDFAIQWLQQGLMISPQRRAGEEEVFVHHHHQQPSHHHHDDENLSHSHYYLSILEQLPLRIILKFCKYLSAFELEELLSRNNTQRGSCSFFTGKSRQFEIIIDECFERLFRKRFEEDERSTMAFKLQTKQDQLLLAASNAEDKPHRTETMNFIQLYFQNYLHQCVNSVLEKKQIYEFVSSDSQIMDETLEPIENNERQCAEVKEFLTSHENFEQQDIASKEKSFLYLKIPNQVTEAFFERVHCCKNGHSLKVQPSNNLNSLFSHLHRYGKYVRSLSISKSLLKYLREYEQLQLFMQCFERIEELTFRDMREEDAQPICLILQRFTSLQEVSFYHSFFSEYSLNAILNLIFSELENKRMEQKVSISHCFSDSIVQKFNTDAHAHNNSTIMQDCEDELDLYGDLFEPTSLEENFKKRPLSSVIMDVEQSSSTEESSNKKTKTVSNLHMRLTHITFRSVSFFQSSSELLGQLLSTHINSSLDSHLQENMLTLNFSFNELSSPMAKSLLISQNFHFVNLTTLILTENNVDNDFVIYLSEQKPLLKTLKKLDLSNNHIVGVNGVNALFEALQQEQSCLEFVNLSHNRLGGTSLFNDDYHAIGNCEIESLNVYISSFVDARLKTLLLSDCDLTPSMLQSLLLAMTHNKSITTLDISNNAMKTNALAIMLSHNTTLRNLSLSCCALEEISESLLKSLLNNESLNYLDLSGNRLKEAGGLSLVTYLKQKLDQCIRDKKILEWNTLDLSTNRFGEQFCRHLTAIFQVNHSQQVDALHIDTLLLENNFFSQEATQKLKKEALQSGMVAKIALTNEDGKAQVYVQPCDGTTLT</sequence>
<dbReference type="GO" id="GO:0005634">
    <property type="term" value="C:nucleus"/>
    <property type="evidence" value="ECO:0007669"/>
    <property type="project" value="TreeGrafter"/>
</dbReference>
<evidence type="ECO:0000256" key="1">
    <source>
        <dbReference type="ARBA" id="ARBA00022468"/>
    </source>
</evidence>
<dbReference type="GO" id="GO:0031267">
    <property type="term" value="F:small GTPase binding"/>
    <property type="evidence" value="ECO:0007669"/>
    <property type="project" value="TreeGrafter"/>
</dbReference>
<keyword evidence="2" id="KW-0433">Leucine-rich repeat</keyword>
<evidence type="ECO:0000256" key="3">
    <source>
        <dbReference type="ARBA" id="ARBA00022737"/>
    </source>
</evidence>
<evidence type="ECO:0000256" key="2">
    <source>
        <dbReference type="ARBA" id="ARBA00022614"/>
    </source>
</evidence>
<reference evidence="4 5" key="1">
    <citation type="journal article" date="2018" name="BMC Genomics">
        <title>The genome of Naegleria lovaniensis, the basis for a comparative approach to unravel pathogenicity factors of the human pathogenic amoeba N. fowleri.</title>
        <authorList>
            <person name="Liechti N."/>
            <person name="Schurch N."/>
            <person name="Bruggmann R."/>
            <person name="Wittwer M."/>
        </authorList>
    </citation>
    <scope>NUCLEOTIDE SEQUENCE [LARGE SCALE GENOMIC DNA]</scope>
    <source>
        <strain evidence="4 5">ATCC 30569</strain>
    </source>
</reference>
<name>A0AA88GY75_NAELO</name>
<dbReference type="PROSITE" id="PS51450">
    <property type="entry name" value="LRR"/>
    <property type="match status" value="2"/>
</dbReference>
<dbReference type="PANTHER" id="PTHR24113:SF12">
    <property type="entry name" value="RAN GTPASE-ACTIVATING PROTEIN 1"/>
    <property type="match status" value="1"/>
</dbReference>
<proteinExistence type="predicted"/>